<keyword evidence="12 16" id="KW-1133">Transmembrane helix</keyword>
<sequence length="745" mass="85439">MEPSEGPVLMIVRASNPSIHGQQDGDTNRRPNNSHNVQNNIHPWNQITFGTINTAAAVEADWRQQQFQRQRMQLLSIAIFLCFLVLFLDNRNHQQSKYANDTHSPSDRYRAENAWTKRQKYDPSDNYINESDRNQKLNAFRQVIKQQTGYSESYSSLSISGVYSGKWLASNVEEYKSQSNSTDIIPFLRLGRDIQFQRYAQAPSEKGLVWLFLKMKTPATKEIMSDVAYVTGQFVIYEEKSSFAGTIMPVQGVFLRHLGQLTLFGNSPDATVQLLYKKPTSSHVNGSAINTTRPLSKQESNRLTSRHKSREKNDFSFGIPKIHQPEDYEALNISPPRYSFVTRFRSSDTFSDQCLSVIKLQLKNESSSIYKRKVAATSKETKVGDSETYEDMLRSMQFTGTLASENCGLYLSLQVSFEKKNLDKFFSKASHYAILMTVVSMAEIYFVLRQLQASSTQATAAKVSLLTIGQQAILDSYLCLAHLTVGIIAQNVFTAFASVAFIKLIIFSVFEMRYLLVIWKARRPQGFSEGWIILRRELTTLYSRFYLSLLLGLVAFYNFSASNLRFIVVISYSFWIPQIVHNALREVRNPFHAGYLYGMSILRMFIPLYFYGCPANFLTEFPMLETRWNPSYCVGLSLWMALQVGILTLQHRLGPQFFIPARFLPVKYNYERRFDIQQVSLVLSNDTGNGEVNTIDCVICMVELDLEARDYMLAPCDHVFHRECLQNWMQVKMECPTCRCALPEP</sequence>
<comment type="catalytic activity">
    <reaction evidence="1">
        <text>S-ubiquitinyl-[E2 ubiquitin-conjugating enzyme]-L-cysteine + [acceptor protein]-L-lysine = [E2 ubiquitin-conjugating enzyme]-L-cysteine + N(6)-ubiquitinyl-[acceptor protein]-L-lysine.</text>
        <dbReference type="EC" id="2.3.2.27"/>
    </reaction>
</comment>
<dbReference type="InterPro" id="IPR011016">
    <property type="entry name" value="Znf_RING-CH"/>
</dbReference>
<dbReference type="PANTHER" id="PTHR22763:SF162">
    <property type="entry name" value="TRANSMEMBRANE E3 UBIQUITIN-PROTEIN LIGASE 1"/>
    <property type="match status" value="1"/>
</dbReference>
<dbReference type="SUPFAM" id="SSF57850">
    <property type="entry name" value="RING/U-box"/>
    <property type="match status" value="1"/>
</dbReference>
<keyword evidence="19" id="KW-1185">Reference proteome</keyword>
<dbReference type="EMBL" id="CAIX01000054">
    <property type="protein sequence ID" value="CCI43701.1"/>
    <property type="molecule type" value="Genomic_DNA"/>
</dbReference>
<feature type="domain" description="RING-type" evidence="17">
    <location>
        <begin position="697"/>
        <end position="739"/>
    </location>
</feature>
<dbReference type="Pfam" id="PF13639">
    <property type="entry name" value="zf-RING_2"/>
    <property type="match status" value="1"/>
</dbReference>
<feature type="region of interest" description="Disordered" evidence="15">
    <location>
        <begin position="15"/>
        <end position="38"/>
    </location>
</feature>
<dbReference type="Gene3D" id="3.30.40.10">
    <property type="entry name" value="Zinc/RING finger domain, C3HC4 (zinc finger)"/>
    <property type="match status" value="1"/>
</dbReference>
<evidence type="ECO:0000256" key="4">
    <source>
        <dbReference type="ARBA" id="ARBA00012483"/>
    </source>
</evidence>
<feature type="compositionally biased region" description="Polar residues" evidence="15">
    <location>
        <begin position="286"/>
        <end position="303"/>
    </location>
</feature>
<dbReference type="AlphaFoldDB" id="A0A024G9Z8"/>
<dbReference type="SMART" id="SM00744">
    <property type="entry name" value="RINGv"/>
    <property type="match status" value="1"/>
</dbReference>
<dbReference type="InterPro" id="IPR021319">
    <property type="entry name" value="DUF2921"/>
</dbReference>
<feature type="transmembrane region" description="Helical" evidence="16">
    <location>
        <begin position="629"/>
        <end position="649"/>
    </location>
</feature>
<dbReference type="GO" id="GO:0008270">
    <property type="term" value="F:zinc ion binding"/>
    <property type="evidence" value="ECO:0007669"/>
    <property type="project" value="UniProtKB-KW"/>
</dbReference>
<organism evidence="18 19">
    <name type="scientific">Albugo candida</name>
    <dbReference type="NCBI Taxonomy" id="65357"/>
    <lineage>
        <taxon>Eukaryota</taxon>
        <taxon>Sar</taxon>
        <taxon>Stramenopiles</taxon>
        <taxon>Oomycota</taxon>
        <taxon>Peronosporomycetes</taxon>
        <taxon>Albuginales</taxon>
        <taxon>Albuginaceae</taxon>
        <taxon>Albugo</taxon>
    </lineage>
</organism>
<dbReference type="SMART" id="SM00184">
    <property type="entry name" value="RING"/>
    <property type="match status" value="1"/>
</dbReference>
<dbReference type="EC" id="2.3.2.27" evidence="4"/>
<keyword evidence="13 16" id="KW-0472">Membrane</keyword>
<reference evidence="18 19" key="1">
    <citation type="submission" date="2012-05" db="EMBL/GenBank/DDBJ databases">
        <title>Recombination and specialization in a pathogen metapopulation.</title>
        <authorList>
            <person name="Gardiner A."/>
            <person name="Kemen E."/>
            <person name="Schultz-Larsen T."/>
            <person name="MacLean D."/>
            <person name="Van Oosterhout C."/>
            <person name="Jones J.D.G."/>
        </authorList>
    </citation>
    <scope>NUCLEOTIDE SEQUENCE [LARGE SCALE GENOMIC DNA]</scope>
    <source>
        <strain evidence="18 19">Ac Nc2</strain>
    </source>
</reference>
<dbReference type="PANTHER" id="PTHR22763">
    <property type="entry name" value="RING ZINC FINGER PROTEIN"/>
    <property type="match status" value="1"/>
</dbReference>
<dbReference type="Proteomes" id="UP000053237">
    <property type="component" value="Unassembled WGS sequence"/>
</dbReference>
<comment type="caution">
    <text evidence="18">The sequence shown here is derived from an EMBL/GenBank/DDBJ whole genome shotgun (WGS) entry which is preliminary data.</text>
</comment>
<keyword evidence="7" id="KW-0479">Metal-binding</keyword>
<protein>
    <recommendedName>
        <fullName evidence="4">RING-type E3 ubiquitin transferase</fullName>
        <ecNumber evidence="4">2.3.2.27</ecNumber>
    </recommendedName>
</protein>
<evidence type="ECO:0000256" key="1">
    <source>
        <dbReference type="ARBA" id="ARBA00000900"/>
    </source>
</evidence>
<proteinExistence type="predicted"/>
<dbReference type="OrthoDB" id="9984778at2759"/>
<evidence type="ECO:0000256" key="11">
    <source>
        <dbReference type="ARBA" id="ARBA00022833"/>
    </source>
</evidence>
<dbReference type="InterPro" id="IPR050731">
    <property type="entry name" value="HRD1_E3_ubiq-ligases"/>
</dbReference>
<dbReference type="InterPro" id="IPR001841">
    <property type="entry name" value="Znf_RING"/>
</dbReference>
<gene>
    <name evidence="18" type="ORF">BN9_044850</name>
</gene>
<dbReference type="GO" id="GO:0012505">
    <property type="term" value="C:endomembrane system"/>
    <property type="evidence" value="ECO:0007669"/>
    <property type="project" value="UniProtKB-SubCell"/>
</dbReference>
<evidence type="ECO:0000256" key="12">
    <source>
        <dbReference type="ARBA" id="ARBA00022989"/>
    </source>
</evidence>
<dbReference type="Pfam" id="PF11145">
    <property type="entry name" value="DUF2921"/>
    <property type="match status" value="1"/>
</dbReference>
<dbReference type="PROSITE" id="PS50089">
    <property type="entry name" value="ZF_RING_2"/>
    <property type="match status" value="1"/>
</dbReference>
<evidence type="ECO:0000313" key="18">
    <source>
        <dbReference type="EMBL" id="CCI43701.1"/>
    </source>
</evidence>
<comment type="subcellular location">
    <subcellularLocation>
        <location evidence="2">Endomembrane system</location>
        <topology evidence="2">Multi-pass membrane protein</topology>
    </subcellularLocation>
</comment>
<evidence type="ECO:0000313" key="19">
    <source>
        <dbReference type="Proteomes" id="UP000053237"/>
    </source>
</evidence>
<evidence type="ECO:0000256" key="9">
    <source>
        <dbReference type="ARBA" id="ARBA00022771"/>
    </source>
</evidence>
<dbReference type="STRING" id="65357.A0A024G9Z8"/>
<keyword evidence="8" id="KW-0732">Signal</keyword>
<keyword evidence="6 16" id="KW-0812">Transmembrane</keyword>
<evidence type="ECO:0000256" key="3">
    <source>
        <dbReference type="ARBA" id="ARBA00004906"/>
    </source>
</evidence>
<comment type="pathway">
    <text evidence="3">Protein modification; protein ubiquitination.</text>
</comment>
<evidence type="ECO:0000256" key="8">
    <source>
        <dbReference type="ARBA" id="ARBA00022729"/>
    </source>
</evidence>
<evidence type="ECO:0000256" key="14">
    <source>
        <dbReference type="PROSITE-ProRule" id="PRU00175"/>
    </source>
</evidence>
<evidence type="ECO:0000256" key="16">
    <source>
        <dbReference type="SAM" id="Phobius"/>
    </source>
</evidence>
<evidence type="ECO:0000256" key="10">
    <source>
        <dbReference type="ARBA" id="ARBA00022786"/>
    </source>
</evidence>
<dbReference type="InParanoid" id="A0A024G9Z8"/>
<dbReference type="InterPro" id="IPR013083">
    <property type="entry name" value="Znf_RING/FYVE/PHD"/>
</dbReference>
<feature type="transmembrane region" description="Helical" evidence="16">
    <location>
        <begin position="596"/>
        <end position="617"/>
    </location>
</feature>
<evidence type="ECO:0000256" key="15">
    <source>
        <dbReference type="SAM" id="MobiDB-lite"/>
    </source>
</evidence>
<evidence type="ECO:0000256" key="7">
    <source>
        <dbReference type="ARBA" id="ARBA00022723"/>
    </source>
</evidence>
<dbReference type="GO" id="GO:0043161">
    <property type="term" value="P:proteasome-mediated ubiquitin-dependent protein catabolic process"/>
    <property type="evidence" value="ECO:0007669"/>
    <property type="project" value="TreeGrafter"/>
</dbReference>
<keyword evidence="9 14" id="KW-0863">Zinc-finger</keyword>
<feature type="transmembrane region" description="Helical" evidence="16">
    <location>
        <begin position="495"/>
        <end position="516"/>
    </location>
</feature>
<evidence type="ECO:0000256" key="6">
    <source>
        <dbReference type="ARBA" id="ARBA00022692"/>
    </source>
</evidence>
<evidence type="ECO:0000259" key="17">
    <source>
        <dbReference type="PROSITE" id="PS50089"/>
    </source>
</evidence>
<evidence type="ECO:0000256" key="5">
    <source>
        <dbReference type="ARBA" id="ARBA00022679"/>
    </source>
</evidence>
<keyword evidence="5" id="KW-0808">Transferase</keyword>
<keyword evidence="10" id="KW-0833">Ubl conjugation pathway</keyword>
<name>A0A024G9Z8_9STRA</name>
<keyword evidence="11" id="KW-0862">Zinc</keyword>
<accession>A0A024G9Z8</accession>
<evidence type="ECO:0000256" key="13">
    <source>
        <dbReference type="ARBA" id="ARBA00023136"/>
    </source>
</evidence>
<evidence type="ECO:0000256" key="2">
    <source>
        <dbReference type="ARBA" id="ARBA00004127"/>
    </source>
</evidence>
<dbReference type="GO" id="GO:0061630">
    <property type="term" value="F:ubiquitin protein ligase activity"/>
    <property type="evidence" value="ECO:0007669"/>
    <property type="project" value="UniProtKB-EC"/>
</dbReference>
<feature type="region of interest" description="Disordered" evidence="15">
    <location>
        <begin position="286"/>
        <end position="310"/>
    </location>
</feature>
<feature type="transmembrane region" description="Helical" evidence="16">
    <location>
        <begin position="541"/>
        <end position="560"/>
    </location>
</feature>